<feature type="transmembrane region" description="Helical" evidence="1">
    <location>
        <begin position="7"/>
        <end position="29"/>
    </location>
</feature>
<evidence type="ECO:0000313" key="3">
    <source>
        <dbReference type="Proteomes" id="UP000031866"/>
    </source>
</evidence>
<dbReference type="Proteomes" id="UP000031866">
    <property type="component" value="Chromosome"/>
</dbReference>
<reference evidence="3" key="1">
    <citation type="submission" date="2014-12" db="EMBL/GenBank/DDBJ databases">
        <title>Genome sequence of Clostridium beijerinckii strain 59B.</title>
        <authorList>
            <person name="Little G.T."/>
            <person name="Minton N.P."/>
        </authorList>
    </citation>
    <scope>NUCLEOTIDE SEQUENCE [LARGE SCALE GENOMIC DNA]</scope>
    <source>
        <strain evidence="3">59B</strain>
    </source>
</reference>
<organism evidence="2 3">
    <name type="scientific">Clostridium beijerinckii</name>
    <name type="common">Clostridium MP</name>
    <dbReference type="NCBI Taxonomy" id="1520"/>
    <lineage>
        <taxon>Bacteria</taxon>
        <taxon>Bacillati</taxon>
        <taxon>Bacillota</taxon>
        <taxon>Clostridia</taxon>
        <taxon>Eubacteriales</taxon>
        <taxon>Clostridiaceae</taxon>
        <taxon>Clostridium</taxon>
    </lineage>
</organism>
<name>A0A140DML9_CLOBE</name>
<sequence length="249" mass="29072">MKNKKVLTISILPLMWAIYVLFELITGRINDLRTILFNMILIILFALVGLFSYIIGIKYERGFKSNTLVILFFFLFLFDQGIKILIKLFWFNNDFPIISSLLYFRPIINTEGSWLNARFGASVNFPILITINIFAIFIFIEVYRYYLYKGNKDFWADMCFIFVCCGATCSLIDKIFYGGSLDFIGISNLFIADIKDLYINIGILFFALTMFNNGYLASNEDTSVKEDIQSLRKFFLFIKKDISHKFKSF</sequence>
<evidence type="ECO:0000313" key="2">
    <source>
        <dbReference type="EMBL" id="AMK50516.1"/>
    </source>
</evidence>
<gene>
    <name evidence="2" type="ORF">LF65_07000</name>
</gene>
<dbReference type="GO" id="GO:0004190">
    <property type="term" value="F:aspartic-type endopeptidase activity"/>
    <property type="evidence" value="ECO:0007669"/>
    <property type="project" value="InterPro"/>
</dbReference>
<feature type="transmembrane region" description="Helical" evidence="1">
    <location>
        <begin position="155"/>
        <end position="177"/>
    </location>
</feature>
<protein>
    <submittedName>
        <fullName evidence="2">Peptidase A8</fullName>
    </submittedName>
</protein>
<dbReference type="EMBL" id="CP010086">
    <property type="protein sequence ID" value="AMK50516.1"/>
    <property type="molecule type" value="Genomic_DNA"/>
</dbReference>
<feature type="transmembrane region" description="Helical" evidence="1">
    <location>
        <begin position="197"/>
        <end position="216"/>
    </location>
</feature>
<keyword evidence="1" id="KW-0812">Transmembrane</keyword>
<dbReference type="OrthoDB" id="1653128at2"/>
<feature type="transmembrane region" description="Helical" evidence="1">
    <location>
        <begin position="35"/>
        <end position="56"/>
    </location>
</feature>
<keyword evidence="1" id="KW-1133">Transmembrane helix</keyword>
<dbReference type="AlphaFoldDB" id="A0A140DML9"/>
<feature type="transmembrane region" description="Helical" evidence="1">
    <location>
        <begin position="123"/>
        <end position="143"/>
    </location>
</feature>
<proteinExistence type="predicted"/>
<feature type="transmembrane region" description="Helical" evidence="1">
    <location>
        <begin position="68"/>
        <end position="91"/>
    </location>
</feature>
<keyword evidence="1" id="KW-0472">Membrane</keyword>
<dbReference type="GO" id="GO:0016020">
    <property type="term" value="C:membrane"/>
    <property type="evidence" value="ECO:0007669"/>
    <property type="project" value="InterPro"/>
</dbReference>
<evidence type="ECO:0000256" key="1">
    <source>
        <dbReference type="SAM" id="Phobius"/>
    </source>
</evidence>
<dbReference type="KEGG" id="cbei:LF65_07000"/>
<dbReference type="Pfam" id="PF01252">
    <property type="entry name" value="Peptidase_A8"/>
    <property type="match status" value="1"/>
</dbReference>
<dbReference type="GO" id="GO:0006508">
    <property type="term" value="P:proteolysis"/>
    <property type="evidence" value="ECO:0007669"/>
    <property type="project" value="InterPro"/>
</dbReference>
<dbReference type="RefSeq" id="WP_061114941.1">
    <property type="nucleotide sequence ID" value="NZ_CP010086.2"/>
</dbReference>
<dbReference type="STRING" id="1520.LF65_07000"/>
<accession>A0A140DML9</accession>
<dbReference type="InterPro" id="IPR001872">
    <property type="entry name" value="Peptidase_A8"/>
</dbReference>